<proteinExistence type="inferred from homology"/>
<dbReference type="Proteomes" id="UP000195221">
    <property type="component" value="Unassembled WGS sequence"/>
</dbReference>
<comment type="caution">
    <text evidence="5">The sequence shown here is derived from an EMBL/GenBank/DDBJ whole genome shotgun (WGS) entry which is preliminary data.</text>
</comment>
<reference evidence="5 6" key="1">
    <citation type="submission" date="2017-03" db="EMBL/GenBank/DDBJ databases">
        <title>Genome analysis of strain PAMC 26577.</title>
        <authorList>
            <person name="Oh H.-M."/>
            <person name="Yang J.-A."/>
        </authorList>
    </citation>
    <scope>NUCLEOTIDE SEQUENCE [LARGE SCALE GENOMIC DNA]</scope>
    <source>
        <strain evidence="5 6">PAMC 26577</strain>
    </source>
</reference>
<keyword evidence="3" id="KW-0067">ATP-binding</keyword>
<dbReference type="SUPFAM" id="SSF52540">
    <property type="entry name" value="P-loop containing nucleoside triphosphate hydrolases"/>
    <property type="match status" value="1"/>
</dbReference>
<evidence type="ECO:0000313" key="5">
    <source>
        <dbReference type="EMBL" id="OTP78496.1"/>
    </source>
</evidence>
<dbReference type="InterPro" id="IPR027417">
    <property type="entry name" value="P-loop_NTPase"/>
</dbReference>
<evidence type="ECO:0000256" key="3">
    <source>
        <dbReference type="ARBA" id="ARBA00022840"/>
    </source>
</evidence>
<dbReference type="PANTHER" id="PTHR30121:SF12">
    <property type="entry name" value="TYPE IV SECRETION SYSTEM PROTEIN CAGE"/>
    <property type="match status" value="1"/>
</dbReference>
<accession>A0A242N5R5</accession>
<evidence type="ECO:0000256" key="2">
    <source>
        <dbReference type="ARBA" id="ARBA00022741"/>
    </source>
</evidence>
<gene>
    <name evidence="5" type="ORF">PAMC26577_04855</name>
</gene>
<dbReference type="InterPro" id="IPR018145">
    <property type="entry name" value="CagE_TrbE_VirB_cntrl_dom"/>
</dbReference>
<protein>
    <submittedName>
        <fullName evidence="5">ATPase required for both assembly of type IV secretion complex and secretion of T-DNA complex, VirB4</fullName>
    </submittedName>
</protein>
<dbReference type="Pfam" id="PF03135">
    <property type="entry name" value="CagE_TrbE_VirB"/>
    <property type="match status" value="1"/>
</dbReference>
<organism evidence="5 6">
    <name type="scientific">Caballeronia sordidicola</name>
    <name type="common">Burkholderia sordidicola</name>
    <dbReference type="NCBI Taxonomy" id="196367"/>
    <lineage>
        <taxon>Bacteria</taxon>
        <taxon>Pseudomonadati</taxon>
        <taxon>Pseudomonadota</taxon>
        <taxon>Betaproteobacteria</taxon>
        <taxon>Burkholderiales</taxon>
        <taxon>Burkholderiaceae</taxon>
        <taxon>Caballeronia</taxon>
    </lineage>
</organism>
<dbReference type="EMBL" id="NBTZ01000023">
    <property type="protein sequence ID" value="OTP78496.1"/>
    <property type="molecule type" value="Genomic_DNA"/>
</dbReference>
<dbReference type="GO" id="GO:0005524">
    <property type="term" value="F:ATP binding"/>
    <property type="evidence" value="ECO:0007669"/>
    <property type="project" value="UniProtKB-KW"/>
</dbReference>
<comment type="similarity">
    <text evidence="1">Belongs to the TrbE/VirB4 family.</text>
</comment>
<evidence type="ECO:0000259" key="4">
    <source>
        <dbReference type="Pfam" id="PF03135"/>
    </source>
</evidence>
<dbReference type="Gene3D" id="3.40.50.300">
    <property type="entry name" value="P-loop containing nucleotide triphosphate hydrolases"/>
    <property type="match status" value="1"/>
</dbReference>
<dbReference type="PANTHER" id="PTHR30121">
    <property type="entry name" value="UNCHARACTERIZED PROTEIN YJGR-RELATED"/>
    <property type="match status" value="1"/>
</dbReference>
<evidence type="ECO:0000256" key="1">
    <source>
        <dbReference type="ARBA" id="ARBA00006512"/>
    </source>
</evidence>
<dbReference type="InterPro" id="IPR051162">
    <property type="entry name" value="T4SS_component"/>
</dbReference>
<dbReference type="AlphaFoldDB" id="A0A242N5R5"/>
<sequence length="845" mass="94844">MSLANFFIRKFDLSPLARKSESDKDDAAELAASSELPFGVNAYYNGHTLRTRDDAKIQIIRCQGLYAEMLDDAGIDIYKRQRNTALESITDSNVGIYVHEIRRETTWWPDGTYSNWFPNFLNEKLKSRLQKNPLYEHEIYISVVRYRHYTGLVGKLDRVLNAFNPSGASDKLETEARQVRDLDEKVNSVMKSLAHYAPRRLGLVETDMGTCCEMARFLRYLVTLEDGPVLANSYNLAQAIATSYLHFGRNRILGKDVFEVKGLNHNRIGQMLAMSRWPGSATAGMADRFQKVRAEMIITQKFFPIDKLDASLAASTSEARLSHDRTTTGMSAEISELRARQVANGAVLGEHHMSVLVHVPVKGRSEDDAIVALGALDEAVGKVGECIKSWQIAPVIETAGMERAVWSQVPGARKRHNGRVGKIETIHFACFASLHSFPTGRKSGNLWGECLMVLATEGVTGYNLNLHEEAPGMVAAHLNMSAKTGRGKSMLIAIMVSQADKVEPRVHWFDRENGGTVFMQAMGGVDIVLSTSSSLGNPCKMPDTPQNRAMLRELLQMMATCYGDYKLSVDDIERIALAVDDNFDFAKTDFADRRLSNLAWRLGNERSPLYRAVAVWHSGGANAAVFDNELDTLDVSRNRHYRYEMRELMKDKDAKPELPVLLNYLTHRIEQSLDGSPAIIVWDEAQMLIRNAFWAQKIETYRETFRRRNCATIFITPEPSALYKPVVAVKNQAVTSCYMANDEADERDFIDNLHFSRSEFQFVRTAASTDYKVLIKKGSGVSVRASFDLSDSPELVAVLSSNDKSVALMNRVCEELATNEPRVWVPVFMERALTERTHNVGANRS</sequence>
<evidence type="ECO:0000313" key="6">
    <source>
        <dbReference type="Proteomes" id="UP000195221"/>
    </source>
</evidence>
<name>A0A242N5R5_CABSO</name>
<dbReference type="RefSeq" id="WP_075359409.1">
    <property type="nucleotide sequence ID" value="NZ_MSRG01000071.1"/>
</dbReference>
<keyword evidence="2" id="KW-0547">Nucleotide-binding</keyword>
<feature type="domain" description="CagE TrbE VirB component of type IV transporter system central" evidence="4">
    <location>
        <begin position="200"/>
        <end position="412"/>
    </location>
</feature>